<dbReference type="EMBL" id="JBHTLD010000016">
    <property type="protein sequence ID" value="MFD1185227.1"/>
    <property type="molecule type" value="Genomic_DNA"/>
</dbReference>
<dbReference type="Proteomes" id="UP001597094">
    <property type="component" value="Unassembled WGS sequence"/>
</dbReference>
<gene>
    <name evidence="1" type="ORF">ACFQ2O_03340</name>
</gene>
<name>A0ABW3SK64_9BACT</name>
<organism evidence="1 2">
    <name type="scientific">Pontibacter rugosus</name>
    <dbReference type="NCBI Taxonomy" id="1745966"/>
    <lineage>
        <taxon>Bacteria</taxon>
        <taxon>Pseudomonadati</taxon>
        <taxon>Bacteroidota</taxon>
        <taxon>Cytophagia</taxon>
        <taxon>Cytophagales</taxon>
        <taxon>Hymenobacteraceae</taxon>
        <taxon>Pontibacter</taxon>
    </lineage>
</organism>
<dbReference type="InterPro" id="IPR053851">
    <property type="entry name" value="DUF6929"/>
</dbReference>
<dbReference type="Pfam" id="PF22000">
    <property type="entry name" value="DUF6929"/>
    <property type="match status" value="1"/>
</dbReference>
<accession>A0ABW3SK64</accession>
<comment type="caution">
    <text evidence="1">The sequence shown here is derived from an EMBL/GenBank/DDBJ whole genome shotgun (WGS) entry which is preliminary data.</text>
</comment>
<sequence>MKHLYVLAFAYLLLLLPSCKTDKPTVSGTSLRALEQMKQLELTATTQRKYFYQSIPSASGLEYVQNFFYIVGDDSPFLYKLNEQFKLEQTYALFDTADFATGRIPKAIKPDLESMAHFTYGRDEMLLLLGSGATDARNKGFLVNLSEGNAVRELNLSRFYTFLKRVLKLETEGQLNLEGLAIDNTYTYLMQRPLGPGANVLIRFDSNDFKHFLMNDGAIPAAAVYHFELPSAEQHRASFSGAYTLGDKLFFTASIEDAPNAIEDGEVLGSFIGVIDLKALPYATDALKPLTVPAVVIRNSDNSPYIGKAESLVVMQGEEQGFFKVIVVSDDDLGHSELLELQLQVK</sequence>
<proteinExistence type="predicted"/>
<reference evidence="2" key="1">
    <citation type="journal article" date="2019" name="Int. J. Syst. Evol. Microbiol.">
        <title>The Global Catalogue of Microorganisms (GCM) 10K type strain sequencing project: providing services to taxonomists for standard genome sequencing and annotation.</title>
        <authorList>
            <consortium name="The Broad Institute Genomics Platform"/>
            <consortium name="The Broad Institute Genome Sequencing Center for Infectious Disease"/>
            <person name="Wu L."/>
            <person name="Ma J."/>
        </authorList>
    </citation>
    <scope>NUCLEOTIDE SEQUENCE [LARGE SCALE GENOMIC DNA]</scope>
    <source>
        <strain evidence="2">JCM 31319</strain>
    </source>
</reference>
<dbReference type="RefSeq" id="WP_377522903.1">
    <property type="nucleotide sequence ID" value="NZ_JBHTLD010000016.1"/>
</dbReference>
<keyword evidence="2" id="KW-1185">Reference proteome</keyword>
<protein>
    <submittedName>
        <fullName evidence="1">DUF6929 family protein</fullName>
    </submittedName>
</protein>
<evidence type="ECO:0000313" key="2">
    <source>
        <dbReference type="Proteomes" id="UP001597094"/>
    </source>
</evidence>
<evidence type="ECO:0000313" key="1">
    <source>
        <dbReference type="EMBL" id="MFD1185227.1"/>
    </source>
</evidence>